<accession>A0A835AWJ2</accession>
<protein>
    <submittedName>
        <fullName evidence="1">Uncharacterized protein</fullName>
    </submittedName>
</protein>
<reference evidence="1" key="1">
    <citation type="submission" date="2020-07" db="EMBL/GenBank/DDBJ databases">
        <title>Genome sequence and genetic diversity analysis of an under-domesticated orphan crop, white fonio (Digitaria exilis).</title>
        <authorList>
            <person name="Bennetzen J.L."/>
            <person name="Chen S."/>
            <person name="Ma X."/>
            <person name="Wang X."/>
            <person name="Yssel A.E.J."/>
            <person name="Chaluvadi S.R."/>
            <person name="Johnson M."/>
            <person name="Gangashetty P."/>
            <person name="Hamidou F."/>
            <person name="Sanogo M.D."/>
            <person name="Zwaenepoel A."/>
            <person name="Wallace J."/>
            <person name="Van De Peer Y."/>
            <person name="Van Deynze A."/>
        </authorList>
    </citation>
    <scope>NUCLEOTIDE SEQUENCE</scope>
    <source>
        <tissue evidence="1">Leaves</tissue>
    </source>
</reference>
<gene>
    <name evidence="1" type="ORF">HU200_045771</name>
</gene>
<keyword evidence="2" id="KW-1185">Reference proteome</keyword>
<name>A0A835AWJ2_9POAL</name>
<sequence length="107" mass="12265">MSILPRFLGTSLRMGCLSKHMPFQLDNRCYPSWYLTLTEATTRNAIGLRTLSILVIWTIWHERNNRIFRGECLTVEHLFDGVRDEAKLWTMAGARALAALVGTPSRE</sequence>
<proteinExistence type="predicted"/>
<evidence type="ECO:0000313" key="1">
    <source>
        <dbReference type="EMBL" id="KAF8679019.1"/>
    </source>
</evidence>
<dbReference type="OrthoDB" id="1435117at2759"/>
<evidence type="ECO:0000313" key="2">
    <source>
        <dbReference type="Proteomes" id="UP000636709"/>
    </source>
</evidence>
<dbReference type="EMBL" id="JACEFO010002125">
    <property type="protein sequence ID" value="KAF8679019.1"/>
    <property type="molecule type" value="Genomic_DNA"/>
</dbReference>
<comment type="caution">
    <text evidence="1">The sequence shown here is derived from an EMBL/GenBank/DDBJ whole genome shotgun (WGS) entry which is preliminary data.</text>
</comment>
<organism evidence="1 2">
    <name type="scientific">Digitaria exilis</name>
    <dbReference type="NCBI Taxonomy" id="1010633"/>
    <lineage>
        <taxon>Eukaryota</taxon>
        <taxon>Viridiplantae</taxon>
        <taxon>Streptophyta</taxon>
        <taxon>Embryophyta</taxon>
        <taxon>Tracheophyta</taxon>
        <taxon>Spermatophyta</taxon>
        <taxon>Magnoliopsida</taxon>
        <taxon>Liliopsida</taxon>
        <taxon>Poales</taxon>
        <taxon>Poaceae</taxon>
        <taxon>PACMAD clade</taxon>
        <taxon>Panicoideae</taxon>
        <taxon>Panicodae</taxon>
        <taxon>Paniceae</taxon>
        <taxon>Anthephorinae</taxon>
        <taxon>Digitaria</taxon>
    </lineage>
</organism>
<dbReference type="AlphaFoldDB" id="A0A835AWJ2"/>
<dbReference type="Proteomes" id="UP000636709">
    <property type="component" value="Unassembled WGS sequence"/>
</dbReference>